<evidence type="ECO:0000256" key="4">
    <source>
        <dbReference type="ARBA" id="ARBA00022989"/>
    </source>
</evidence>
<dbReference type="RefSeq" id="WP_141778717.1">
    <property type="nucleotide sequence ID" value="NZ_VFOV01000001.1"/>
</dbReference>
<protein>
    <submittedName>
        <fullName evidence="8">Tight adherence protein B</fullName>
    </submittedName>
</protein>
<feature type="transmembrane region" description="Helical" evidence="6">
    <location>
        <begin position="200"/>
        <end position="222"/>
    </location>
</feature>
<evidence type="ECO:0000313" key="9">
    <source>
        <dbReference type="Proteomes" id="UP000320209"/>
    </source>
</evidence>
<dbReference type="AlphaFoldDB" id="A0A543A1R4"/>
<keyword evidence="3 6" id="KW-0812">Transmembrane</keyword>
<organism evidence="8 9">
    <name type="scientific">Nocardioides albertanoniae</name>
    <dbReference type="NCBI Taxonomy" id="1175486"/>
    <lineage>
        <taxon>Bacteria</taxon>
        <taxon>Bacillati</taxon>
        <taxon>Actinomycetota</taxon>
        <taxon>Actinomycetes</taxon>
        <taxon>Propionibacteriales</taxon>
        <taxon>Nocardioidaceae</taxon>
        <taxon>Nocardioides</taxon>
    </lineage>
</organism>
<comment type="subcellular location">
    <subcellularLocation>
        <location evidence="1">Cell membrane</location>
        <topology evidence="1">Multi-pass membrane protein</topology>
    </subcellularLocation>
</comment>
<dbReference type="OrthoDB" id="3830559at2"/>
<evidence type="ECO:0000256" key="6">
    <source>
        <dbReference type="SAM" id="Phobius"/>
    </source>
</evidence>
<dbReference type="GO" id="GO:0005886">
    <property type="term" value="C:plasma membrane"/>
    <property type="evidence" value="ECO:0007669"/>
    <property type="project" value="UniProtKB-SubCell"/>
</dbReference>
<keyword evidence="4 6" id="KW-1133">Transmembrane helix</keyword>
<feature type="transmembrane region" description="Helical" evidence="6">
    <location>
        <begin position="228"/>
        <end position="247"/>
    </location>
</feature>
<proteinExistence type="predicted"/>
<dbReference type="Proteomes" id="UP000320209">
    <property type="component" value="Unassembled WGS sequence"/>
</dbReference>
<keyword evidence="2" id="KW-1003">Cell membrane</keyword>
<evidence type="ECO:0000256" key="2">
    <source>
        <dbReference type="ARBA" id="ARBA00022475"/>
    </source>
</evidence>
<evidence type="ECO:0000256" key="3">
    <source>
        <dbReference type="ARBA" id="ARBA00022692"/>
    </source>
</evidence>
<comment type="caution">
    <text evidence="8">The sequence shown here is derived from an EMBL/GenBank/DDBJ whole genome shotgun (WGS) entry which is preliminary data.</text>
</comment>
<accession>A0A543A1R4</accession>
<reference evidence="8 9" key="1">
    <citation type="submission" date="2019-06" db="EMBL/GenBank/DDBJ databases">
        <title>Sequencing the genomes of 1000 actinobacteria strains.</title>
        <authorList>
            <person name="Klenk H.-P."/>
        </authorList>
    </citation>
    <scope>NUCLEOTIDE SEQUENCE [LARGE SCALE GENOMIC DNA]</scope>
    <source>
        <strain evidence="8 9">DSM 25218</strain>
    </source>
</reference>
<evidence type="ECO:0000313" key="8">
    <source>
        <dbReference type="EMBL" id="TQL66514.1"/>
    </source>
</evidence>
<dbReference type="PANTHER" id="PTHR35007:SF4">
    <property type="entry name" value="CONSERVED TRANSMEMBRANE PROTEIN-RELATED"/>
    <property type="match status" value="1"/>
</dbReference>
<feature type="domain" description="Type II secretion system protein GspF" evidence="7">
    <location>
        <begin position="92"/>
        <end position="212"/>
    </location>
</feature>
<keyword evidence="9" id="KW-1185">Reference proteome</keyword>
<feature type="transmembrane region" description="Helical" evidence="6">
    <location>
        <begin position="49"/>
        <end position="73"/>
    </location>
</feature>
<dbReference type="InterPro" id="IPR018076">
    <property type="entry name" value="T2SS_GspF_dom"/>
</dbReference>
<evidence type="ECO:0000259" key="7">
    <source>
        <dbReference type="Pfam" id="PF00482"/>
    </source>
</evidence>
<dbReference type="Pfam" id="PF00482">
    <property type="entry name" value="T2SSF"/>
    <property type="match status" value="1"/>
</dbReference>
<keyword evidence="5 6" id="KW-0472">Membrane</keyword>
<gene>
    <name evidence="8" type="ORF">FB381_0376</name>
</gene>
<dbReference type="PANTHER" id="PTHR35007">
    <property type="entry name" value="INTEGRAL MEMBRANE PROTEIN-RELATED"/>
    <property type="match status" value="1"/>
</dbReference>
<sequence length="257" mass="26421">MSGLSLGLVACLAGAAVALMLRTLAPVGRQARAWRLPRWSLLLAALIPIVFPGKTVVAAVLLGIATFGGVALWRRRCERIEAGRTATRVVEACEQMAAELAAGHPPGPALSQLAEEWPVVEPVAEAQRMGADVPAAWREVAQAPGAGSLRVVAAAWQIAHQTGSGLADALDRVALDLRAAAATQRVVDGELGSARSTARLIAALPVAALAMGSGVGGDPVAFLFGSPVGLACLGLGLLLGWMGLWWIEGIARGVEAR</sequence>
<dbReference type="EMBL" id="VFOV01000001">
    <property type="protein sequence ID" value="TQL66514.1"/>
    <property type="molecule type" value="Genomic_DNA"/>
</dbReference>
<evidence type="ECO:0000256" key="1">
    <source>
        <dbReference type="ARBA" id="ARBA00004651"/>
    </source>
</evidence>
<evidence type="ECO:0000256" key="5">
    <source>
        <dbReference type="ARBA" id="ARBA00023136"/>
    </source>
</evidence>
<name>A0A543A1R4_9ACTN</name>